<organism evidence="2 3">
    <name type="scientific">Gallaecimonas xiamenensis 3-C-1</name>
    <dbReference type="NCBI Taxonomy" id="745411"/>
    <lineage>
        <taxon>Bacteria</taxon>
        <taxon>Pseudomonadati</taxon>
        <taxon>Pseudomonadota</taxon>
        <taxon>Gammaproteobacteria</taxon>
        <taxon>Enterobacterales</taxon>
        <taxon>Gallaecimonadaceae</taxon>
        <taxon>Gallaecimonas</taxon>
    </lineage>
</organism>
<accession>K2IYF8</accession>
<proteinExistence type="predicted"/>
<dbReference type="EMBL" id="AMRI01000035">
    <property type="protein sequence ID" value="EKE67933.1"/>
    <property type="molecule type" value="Genomic_DNA"/>
</dbReference>
<comment type="caution">
    <text evidence="2">The sequence shown here is derived from an EMBL/GenBank/DDBJ whole genome shotgun (WGS) entry which is preliminary data.</text>
</comment>
<evidence type="ECO:0000256" key="1">
    <source>
        <dbReference type="SAM" id="SignalP"/>
    </source>
</evidence>
<feature type="signal peptide" evidence="1">
    <location>
        <begin position="1"/>
        <end position="18"/>
    </location>
</feature>
<protein>
    <recommendedName>
        <fullName evidence="4">Fibrinogen C-terminal domain-containing protein</fullName>
    </recommendedName>
</protein>
<gene>
    <name evidence="2" type="ORF">B3C1_17867</name>
</gene>
<dbReference type="OrthoDB" id="6283249at2"/>
<reference evidence="2 3" key="1">
    <citation type="journal article" date="2012" name="J. Bacteriol.">
        <title>Genome Sequence of Gallaecimonas xiamenensis Type Strain 3-C-1.</title>
        <authorList>
            <person name="Lai Q."/>
            <person name="Wang L."/>
            <person name="Wang W."/>
            <person name="Shao Z."/>
        </authorList>
    </citation>
    <scope>NUCLEOTIDE SEQUENCE [LARGE SCALE GENOMIC DNA]</scope>
    <source>
        <strain evidence="2 3">3-C-1</strain>
    </source>
</reference>
<dbReference type="Proteomes" id="UP000006755">
    <property type="component" value="Unassembled WGS sequence"/>
</dbReference>
<sequence>MKALSLLAAALLSSSAFAAETPFQLSQDTLVDGQVDSATAQHLSLPLQVQNQGFAHTDATTVLKGNYLHDNALIQFDINTDGNTAYYLGKQVQGTQYKGNWYDSQGNAGDFNLTAGDDDQNGGDCNAATETGWFNGYYCNAEIDGGGWQLVAVRNTANPREAVTSITSIDSEQYLQPELWVELKRKSSEVLFLQPATNLWGIMNIAEASNPSFCVPLVDDLSSPKLVHAENSGCDANNTDYTMVGHPSDSSKTQGNLYSYSTAYKLWVRQNFGIVSYNGTLMVFVR</sequence>
<name>K2IYF8_9GAMM</name>
<dbReference type="STRING" id="745411.B3C1_17867"/>
<dbReference type="AlphaFoldDB" id="K2IYF8"/>
<feature type="chain" id="PRO_5003861126" description="Fibrinogen C-terminal domain-containing protein" evidence="1">
    <location>
        <begin position="19"/>
        <end position="286"/>
    </location>
</feature>
<keyword evidence="1" id="KW-0732">Signal</keyword>
<evidence type="ECO:0008006" key="4">
    <source>
        <dbReference type="Google" id="ProtNLM"/>
    </source>
</evidence>
<dbReference type="RefSeq" id="WP_008486558.1">
    <property type="nucleotide sequence ID" value="NZ_AMRI01000035.1"/>
</dbReference>
<evidence type="ECO:0000313" key="3">
    <source>
        <dbReference type="Proteomes" id="UP000006755"/>
    </source>
</evidence>
<keyword evidence="3" id="KW-1185">Reference proteome</keyword>
<evidence type="ECO:0000313" key="2">
    <source>
        <dbReference type="EMBL" id="EKE67933.1"/>
    </source>
</evidence>